<feature type="region of interest" description="Disordered" evidence="1">
    <location>
        <begin position="187"/>
        <end position="319"/>
    </location>
</feature>
<dbReference type="AlphaFoldDB" id="A0AAV5W924"/>
<feature type="compositionally biased region" description="Acidic residues" evidence="1">
    <location>
        <begin position="252"/>
        <end position="263"/>
    </location>
</feature>
<organism evidence="2 3">
    <name type="scientific">Pristionchus fissidentatus</name>
    <dbReference type="NCBI Taxonomy" id="1538716"/>
    <lineage>
        <taxon>Eukaryota</taxon>
        <taxon>Metazoa</taxon>
        <taxon>Ecdysozoa</taxon>
        <taxon>Nematoda</taxon>
        <taxon>Chromadorea</taxon>
        <taxon>Rhabditida</taxon>
        <taxon>Rhabditina</taxon>
        <taxon>Diplogasteromorpha</taxon>
        <taxon>Diplogasteroidea</taxon>
        <taxon>Neodiplogasteridae</taxon>
        <taxon>Pristionchus</taxon>
    </lineage>
</organism>
<name>A0AAV5W924_9BILA</name>
<sequence>MQQFAPPPGQTSTGPPTGAATAAAAGYPPSFPGVPSQGGQREGGGGPPNHMTSPPVSVTGGTNQIQVNIKPEQAGHTLISVYQMPPEGSGYAGHSVPPPQVAPPRESTEEHPKSSDSVPPEPIPSYHNAQSSMGGMPLDPYGMTRGAPPNETLANSTTTICPKIEPIELVLSLSLFQYLLIQSCSPSLSESSSSMAPIPNSHPPTDDEATREMIQIKTEPSTSIDDEEEERRRKEEELMDAPPRAPVRIEEMREEEEEEEERREDERRKEEEREKEERERERLEREEEERRKEEEEKEMMKKKREEEMKKEEEKIEVKPTSNAAVVAAAVATPPSASPLVSPVEETKKEVKMEIDSPVKEKKTKKKKEKEMAPPAPI</sequence>
<feature type="compositionally biased region" description="Basic and acidic residues" evidence="1">
    <location>
        <begin position="344"/>
        <end position="360"/>
    </location>
</feature>
<keyword evidence="3" id="KW-1185">Reference proteome</keyword>
<feature type="region of interest" description="Disordered" evidence="1">
    <location>
        <begin position="1"/>
        <end position="150"/>
    </location>
</feature>
<evidence type="ECO:0000313" key="2">
    <source>
        <dbReference type="EMBL" id="GMT28220.1"/>
    </source>
</evidence>
<dbReference type="EMBL" id="BTSY01000005">
    <property type="protein sequence ID" value="GMT28220.1"/>
    <property type="molecule type" value="Genomic_DNA"/>
</dbReference>
<dbReference type="Proteomes" id="UP001432322">
    <property type="component" value="Unassembled WGS sequence"/>
</dbReference>
<comment type="caution">
    <text evidence="2">The sequence shown here is derived from an EMBL/GenBank/DDBJ whole genome shotgun (WGS) entry which is preliminary data.</text>
</comment>
<gene>
    <name evidence="2" type="ORF">PFISCL1PPCAC_19517</name>
</gene>
<protein>
    <submittedName>
        <fullName evidence="2">Uncharacterized protein</fullName>
    </submittedName>
</protein>
<feature type="compositionally biased region" description="Polar residues" evidence="1">
    <location>
        <begin position="50"/>
        <end position="67"/>
    </location>
</feature>
<feature type="compositionally biased region" description="Low complexity" evidence="1">
    <location>
        <begin position="187"/>
        <end position="199"/>
    </location>
</feature>
<accession>A0AAV5W924</accession>
<feature type="compositionally biased region" description="Low complexity" evidence="1">
    <location>
        <begin position="10"/>
        <end position="39"/>
    </location>
</feature>
<feature type="compositionally biased region" description="Basic and acidic residues" evidence="1">
    <location>
        <begin position="264"/>
        <end position="294"/>
    </location>
</feature>
<reference evidence="2" key="1">
    <citation type="submission" date="2023-10" db="EMBL/GenBank/DDBJ databases">
        <title>Genome assembly of Pristionchus species.</title>
        <authorList>
            <person name="Yoshida K."/>
            <person name="Sommer R.J."/>
        </authorList>
    </citation>
    <scope>NUCLEOTIDE SEQUENCE</scope>
    <source>
        <strain evidence="2">RS5133</strain>
    </source>
</reference>
<feature type="non-terminal residue" evidence="2">
    <location>
        <position position="377"/>
    </location>
</feature>
<feature type="region of interest" description="Disordered" evidence="1">
    <location>
        <begin position="332"/>
        <end position="377"/>
    </location>
</feature>
<evidence type="ECO:0000313" key="3">
    <source>
        <dbReference type="Proteomes" id="UP001432322"/>
    </source>
</evidence>
<feature type="compositionally biased region" description="Low complexity" evidence="1">
    <location>
        <begin position="332"/>
        <end position="343"/>
    </location>
</feature>
<feature type="compositionally biased region" description="Basic and acidic residues" evidence="1">
    <location>
        <begin position="303"/>
        <end position="317"/>
    </location>
</feature>
<evidence type="ECO:0000256" key="1">
    <source>
        <dbReference type="SAM" id="MobiDB-lite"/>
    </source>
</evidence>
<proteinExistence type="predicted"/>